<name>A0A7Z0TST0_9BRAD</name>
<protein>
    <submittedName>
        <fullName evidence="2">YaaC family protein</fullName>
    </submittedName>
</protein>
<dbReference type="Pfam" id="PF14175">
    <property type="entry name" value="YaaC"/>
    <property type="match status" value="1"/>
</dbReference>
<dbReference type="Proteomes" id="UP000564836">
    <property type="component" value="Plasmid pBb323S2c"/>
</dbReference>
<organism evidence="1">
    <name type="scientific">Bradyrhizobium barranii subsp. barranii</name>
    <dbReference type="NCBI Taxonomy" id="2823807"/>
    <lineage>
        <taxon>Bacteria</taxon>
        <taxon>Pseudomonadati</taxon>
        <taxon>Pseudomonadota</taxon>
        <taxon>Alphaproteobacteria</taxon>
        <taxon>Hyphomicrobiales</taxon>
        <taxon>Nitrobacteraceae</taxon>
        <taxon>Bradyrhizobium</taxon>
        <taxon>Bradyrhizobium barranii</taxon>
    </lineage>
</organism>
<evidence type="ECO:0000313" key="1">
    <source>
        <dbReference type="EMBL" id="NYY96948.1"/>
    </source>
</evidence>
<sequence>MSIVAIRLKGREIAPHKAVISPLLTSRTVLTNSPWTFVALWLKRNRKPRALFYWEQAEEFHRASVGLPLRSAPLLLYYCFMNATKALLAAKGVSFDERHGVSAYPKVVTGGKRTFAGEGIKIHTNGILPSLSTYYGETEASSTHTLQELLFNMVFVHRTYCLTYSSQKEMFLPLANSGYVYDTRTKEVFFKANIANNIPYLRAIKKLPAGFVAAPIIGPRAIRSVASLSWRRPGRPTATNVHDLIAFNRSMRQELHFINGAQALWYLRSRVAGPKLLDRQLPTLILAAIHRLSEICRYQPLQLESLLNGQKNWLLSEFIQMSADQFIDEIASEMTGFQFLVPNVRAPS</sequence>
<geneLocation type="plasmid" evidence="2 3">
    <name>pBb323S2c</name>
</geneLocation>
<dbReference type="AlphaFoldDB" id="A0A7Z0TST0"/>
<evidence type="ECO:0000313" key="2">
    <source>
        <dbReference type="EMBL" id="UGX89845.1"/>
    </source>
</evidence>
<gene>
    <name evidence="2" type="ORF">G6321_00003400</name>
    <name evidence="1" type="ORF">G6321_54795</name>
</gene>
<dbReference type="EMBL" id="CP088279">
    <property type="protein sequence ID" value="UGX89845.1"/>
    <property type="molecule type" value="Genomic_DNA"/>
</dbReference>
<reference evidence="2 3" key="3">
    <citation type="journal article" date="2022" name="Int. J. Syst. Evol. Microbiol.">
        <title>Strains of Bradyrhizobium barranii sp. nov. associated with legumes native to Canada are symbionts of soybeans and belong to different subspecies (subsp. barranii subsp. nov. and subsp. apii subsp. nov.) and symbiovars (sv. glycinearum and sv. septentrionale).</title>
        <authorList>
            <person name="Bromfield E.S.P."/>
            <person name="Cloutier S."/>
            <person name="Wasai-Hara S."/>
            <person name="Minamisawa K."/>
        </authorList>
    </citation>
    <scope>NUCLEOTIDE SEQUENCE [LARGE SCALE GENOMIC DNA]</scope>
    <source>
        <strain evidence="3">323S2</strain>
        <plasmid evidence="2 3">pBb323S2c</plasmid>
    </source>
</reference>
<reference evidence="1" key="2">
    <citation type="submission" date="2020-06" db="EMBL/GenBank/DDBJ databases">
        <title>Whole Genome Sequence of Bradyrhizobium sp. Strain 323S2.</title>
        <authorList>
            <person name="Bromfield E.S.P."/>
        </authorList>
    </citation>
    <scope>NUCLEOTIDE SEQUENCE [LARGE SCALE GENOMIC DNA]</scope>
    <source>
        <strain evidence="1">323S2</strain>
    </source>
</reference>
<accession>A0A7Z0TST0</accession>
<proteinExistence type="predicted"/>
<dbReference type="EMBL" id="JACBFH010000005">
    <property type="protein sequence ID" value="NYY96948.1"/>
    <property type="molecule type" value="Genomic_DNA"/>
</dbReference>
<dbReference type="InterPro" id="IPR026988">
    <property type="entry name" value="YaaC-like"/>
</dbReference>
<reference evidence="2 3" key="1">
    <citation type="journal article" date="2017" name="Syst. Appl. Microbiol.">
        <title>Soybeans inoculated with root zone soils of Canadian native legumes harbour diverse and novel Bradyrhizobium spp. that possess agricultural potential.</title>
        <authorList>
            <person name="Bromfield E.S.P."/>
            <person name="Cloutier S."/>
            <person name="Tambong J.T."/>
            <person name="Tran Thi T.V."/>
        </authorList>
    </citation>
    <scope>NUCLEOTIDE SEQUENCE [LARGE SCALE GENOMIC DNA]</scope>
    <source>
        <strain evidence="2 3">323S2</strain>
    </source>
</reference>
<evidence type="ECO:0000313" key="3">
    <source>
        <dbReference type="Proteomes" id="UP000564836"/>
    </source>
</evidence>
<keyword evidence="2" id="KW-0614">Plasmid</keyword>
<dbReference type="RefSeq" id="WP_166354604.1">
    <property type="nucleotide sequence ID" value="NZ_CP049702.1"/>
</dbReference>